<accession>A0A8T1VHN5</accession>
<comment type="caution">
    <text evidence="1">The sequence shown here is derived from an EMBL/GenBank/DDBJ whole genome shotgun (WGS) entry which is preliminary data.</text>
</comment>
<reference evidence="1" key="1">
    <citation type="submission" date="2021-02" db="EMBL/GenBank/DDBJ databases">
        <authorList>
            <person name="Palmer J.M."/>
        </authorList>
    </citation>
    <scope>NUCLEOTIDE SEQUENCE</scope>
    <source>
        <strain evidence="1">SCRP734</strain>
    </source>
</reference>
<proteinExistence type="predicted"/>
<dbReference type="AlphaFoldDB" id="A0A8T1VHN5"/>
<protein>
    <submittedName>
        <fullName evidence="1">Uncharacterized protein</fullName>
    </submittedName>
</protein>
<dbReference type="EMBL" id="JAGDFM010000337">
    <property type="protein sequence ID" value="KAG7379653.1"/>
    <property type="molecule type" value="Genomic_DNA"/>
</dbReference>
<gene>
    <name evidence="1" type="ORF">PHYPSEUDO_008336</name>
</gene>
<name>A0A8T1VHN5_9STRA</name>
<dbReference type="OrthoDB" id="121418at2759"/>
<evidence type="ECO:0000313" key="2">
    <source>
        <dbReference type="Proteomes" id="UP000694044"/>
    </source>
</evidence>
<dbReference type="Proteomes" id="UP000694044">
    <property type="component" value="Unassembled WGS sequence"/>
</dbReference>
<organism evidence="1 2">
    <name type="scientific">Phytophthora pseudosyringae</name>
    <dbReference type="NCBI Taxonomy" id="221518"/>
    <lineage>
        <taxon>Eukaryota</taxon>
        <taxon>Sar</taxon>
        <taxon>Stramenopiles</taxon>
        <taxon>Oomycota</taxon>
        <taxon>Peronosporomycetes</taxon>
        <taxon>Peronosporales</taxon>
        <taxon>Peronosporaceae</taxon>
        <taxon>Phytophthora</taxon>
    </lineage>
</organism>
<keyword evidence="2" id="KW-1185">Reference proteome</keyword>
<sequence length="102" mass="11364">MSLRRRRNGADRVTLYADSCWDDLAVLHAARWSIAQLLVVGSLLLLTTFCCRLENFFLAPSAPEIDLTELSPRLAAIKIPVDACDAKPFQVRRPPQDATVLV</sequence>
<evidence type="ECO:0000313" key="1">
    <source>
        <dbReference type="EMBL" id="KAG7379653.1"/>
    </source>
</evidence>